<sequence length="59" mass="6323">MLPITNCPGNTCCIKSSTPEPLCDGTSKENAASSFILLVTVDTSEIYLYNKPCDSVFSC</sequence>
<dbReference type="Proteomes" id="UP000197138">
    <property type="component" value="Unassembled WGS sequence"/>
</dbReference>
<accession>A0A218XBB7</accession>
<evidence type="ECO:0000313" key="2">
    <source>
        <dbReference type="Proteomes" id="UP000197138"/>
    </source>
</evidence>
<protein>
    <submittedName>
        <fullName evidence="1">Uncharacterized protein</fullName>
    </submittedName>
</protein>
<name>A0A218XBB7_PUNGR</name>
<organism evidence="1 2">
    <name type="scientific">Punica granatum</name>
    <name type="common">Pomegranate</name>
    <dbReference type="NCBI Taxonomy" id="22663"/>
    <lineage>
        <taxon>Eukaryota</taxon>
        <taxon>Viridiplantae</taxon>
        <taxon>Streptophyta</taxon>
        <taxon>Embryophyta</taxon>
        <taxon>Tracheophyta</taxon>
        <taxon>Spermatophyta</taxon>
        <taxon>Magnoliopsida</taxon>
        <taxon>eudicotyledons</taxon>
        <taxon>Gunneridae</taxon>
        <taxon>Pentapetalae</taxon>
        <taxon>rosids</taxon>
        <taxon>malvids</taxon>
        <taxon>Myrtales</taxon>
        <taxon>Lythraceae</taxon>
        <taxon>Punica</taxon>
    </lineage>
</organism>
<reference evidence="2" key="1">
    <citation type="journal article" date="2017" name="Plant J.">
        <title>The pomegranate (Punica granatum L.) genome and the genomics of punicalagin biosynthesis.</title>
        <authorList>
            <person name="Qin G."/>
            <person name="Xu C."/>
            <person name="Ming R."/>
            <person name="Tang H."/>
            <person name="Guyot R."/>
            <person name="Kramer E.M."/>
            <person name="Hu Y."/>
            <person name="Yi X."/>
            <person name="Qi Y."/>
            <person name="Xu X."/>
            <person name="Gao Z."/>
            <person name="Pan H."/>
            <person name="Jian J."/>
            <person name="Tian Y."/>
            <person name="Yue Z."/>
            <person name="Xu Y."/>
        </authorList>
    </citation>
    <scope>NUCLEOTIDE SEQUENCE [LARGE SCALE GENOMIC DNA]</scope>
    <source>
        <strain evidence="2">cv. Dabenzi</strain>
    </source>
</reference>
<evidence type="ECO:0000313" key="1">
    <source>
        <dbReference type="EMBL" id="OWM82000.1"/>
    </source>
</evidence>
<proteinExistence type="predicted"/>
<gene>
    <name evidence="1" type="ORF">CDL15_Pgr001573</name>
</gene>
<comment type="caution">
    <text evidence="1">The sequence shown here is derived from an EMBL/GenBank/DDBJ whole genome shotgun (WGS) entry which is preliminary data.</text>
</comment>
<dbReference type="AlphaFoldDB" id="A0A218XBB7"/>
<dbReference type="EMBL" id="MTKT01002011">
    <property type="protein sequence ID" value="OWM82000.1"/>
    <property type="molecule type" value="Genomic_DNA"/>
</dbReference>